<name>A0A814RVH9_ADIRI</name>
<dbReference type="OrthoDB" id="10009956at2759"/>
<dbReference type="SMART" id="SM00409">
    <property type="entry name" value="IG"/>
    <property type="match status" value="1"/>
</dbReference>
<dbReference type="AlphaFoldDB" id="A0A814RVH9"/>
<dbReference type="EMBL" id="CAJNOR010001351">
    <property type="protein sequence ID" value="CAF1127000.1"/>
    <property type="molecule type" value="Genomic_DNA"/>
</dbReference>
<evidence type="ECO:0000259" key="1">
    <source>
        <dbReference type="PROSITE" id="PS50835"/>
    </source>
</evidence>
<dbReference type="InterPro" id="IPR013783">
    <property type="entry name" value="Ig-like_fold"/>
</dbReference>
<dbReference type="InterPro" id="IPR013098">
    <property type="entry name" value="Ig_I-set"/>
</dbReference>
<dbReference type="Proteomes" id="UP000663852">
    <property type="component" value="Unassembled WGS sequence"/>
</dbReference>
<evidence type="ECO:0000313" key="2">
    <source>
        <dbReference type="EMBL" id="CAF1127000.1"/>
    </source>
</evidence>
<evidence type="ECO:0000313" key="5">
    <source>
        <dbReference type="Proteomes" id="UP000663852"/>
    </source>
</evidence>
<dbReference type="Pfam" id="PF07679">
    <property type="entry name" value="I-set"/>
    <property type="match status" value="1"/>
</dbReference>
<dbReference type="InterPro" id="IPR003599">
    <property type="entry name" value="Ig_sub"/>
</dbReference>
<evidence type="ECO:0000313" key="3">
    <source>
        <dbReference type="EMBL" id="CAF1138479.1"/>
    </source>
</evidence>
<protein>
    <recommendedName>
        <fullName evidence="1">Ig-like domain-containing protein</fullName>
    </recommendedName>
</protein>
<dbReference type="Proteomes" id="UP000663828">
    <property type="component" value="Unassembled WGS sequence"/>
</dbReference>
<dbReference type="Gene3D" id="2.60.40.10">
    <property type="entry name" value="Immunoglobulins"/>
    <property type="match status" value="1"/>
</dbReference>
<dbReference type="InterPro" id="IPR036179">
    <property type="entry name" value="Ig-like_dom_sf"/>
</dbReference>
<evidence type="ECO:0000313" key="4">
    <source>
        <dbReference type="Proteomes" id="UP000663828"/>
    </source>
</evidence>
<proteinExistence type="predicted"/>
<feature type="domain" description="Ig-like" evidence="1">
    <location>
        <begin position="8"/>
        <end position="103"/>
    </location>
</feature>
<keyword evidence="4" id="KW-1185">Reference proteome</keyword>
<dbReference type="SUPFAM" id="SSF48726">
    <property type="entry name" value="Immunoglobulin"/>
    <property type="match status" value="1"/>
</dbReference>
<gene>
    <name evidence="3" type="ORF">EDS130_LOCUS21950</name>
    <name evidence="2" type="ORF">XAT740_LOCUS19695</name>
</gene>
<reference evidence="3" key="1">
    <citation type="submission" date="2021-02" db="EMBL/GenBank/DDBJ databases">
        <authorList>
            <person name="Nowell W R."/>
        </authorList>
    </citation>
    <scope>NUCLEOTIDE SEQUENCE</scope>
</reference>
<dbReference type="PROSITE" id="PS50835">
    <property type="entry name" value="IG_LIKE"/>
    <property type="match status" value="1"/>
</dbReference>
<organism evidence="3 5">
    <name type="scientific">Adineta ricciae</name>
    <name type="common">Rotifer</name>
    <dbReference type="NCBI Taxonomy" id="249248"/>
    <lineage>
        <taxon>Eukaryota</taxon>
        <taxon>Metazoa</taxon>
        <taxon>Spiralia</taxon>
        <taxon>Gnathifera</taxon>
        <taxon>Rotifera</taxon>
        <taxon>Eurotatoria</taxon>
        <taxon>Bdelloidea</taxon>
        <taxon>Adinetida</taxon>
        <taxon>Adinetidae</taxon>
        <taxon>Adineta</taxon>
    </lineage>
</organism>
<sequence>MQKANNIPERLFLTRLSESYKCRAGDNVLLECYVRCQRIKSIAWYANGELVDVRGVRIWHRYDPATGHCMLCIRSVLDCDSGSYHCEATSHDNVVETLEVKLTTDDRDKVWKKIPILNMAGRVMPGGAKKLMTSCPT</sequence>
<comment type="caution">
    <text evidence="3">The sequence shown here is derived from an EMBL/GenBank/DDBJ whole genome shotgun (WGS) entry which is preliminary data.</text>
</comment>
<accession>A0A814RVH9</accession>
<dbReference type="EMBL" id="CAJNOJ010000113">
    <property type="protein sequence ID" value="CAF1138479.1"/>
    <property type="molecule type" value="Genomic_DNA"/>
</dbReference>
<dbReference type="InterPro" id="IPR007110">
    <property type="entry name" value="Ig-like_dom"/>
</dbReference>